<keyword evidence="7 14" id="KW-0479">Metal-binding</keyword>
<evidence type="ECO:0000313" key="16">
    <source>
        <dbReference type="EnsemblMetazoa" id="LLOJ009349-PA"/>
    </source>
</evidence>
<evidence type="ECO:0000256" key="13">
    <source>
        <dbReference type="ARBA" id="ARBA00023136"/>
    </source>
</evidence>
<evidence type="ECO:0000256" key="8">
    <source>
        <dbReference type="ARBA" id="ARBA00022824"/>
    </source>
</evidence>
<dbReference type="InterPro" id="IPR036396">
    <property type="entry name" value="Cyt_P450_sf"/>
</dbReference>
<keyword evidence="12 15" id="KW-0503">Monooxygenase</keyword>
<keyword evidence="10 15" id="KW-0560">Oxidoreductase</keyword>
<dbReference type="PRINTS" id="PR00385">
    <property type="entry name" value="P450"/>
</dbReference>
<protein>
    <recommendedName>
        <fullName evidence="18">Cytochrome</fullName>
    </recommendedName>
</protein>
<proteinExistence type="inferred from homology"/>
<comment type="subcellular location">
    <subcellularLocation>
        <location evidence="4">Endoplasmic reticulum membrane</location>
        <topology evidence="4">Peripheral membrane protein</topology>
    </subcellularLocation>
    <subcellularLocation>
        <location evidence="3">Microsome membrane</location>
        <topology evidence="3">Peripheral membrane protein</topology>
    </subcellularLocation>
</comment>
<dbReference type="EnsemblMetazoa" id="LLOJ009349-RA">
    <property type="protein sequence ID" value="LLOJ009349-PA"/>
    <property type="gene ID" value="LLOJ009349"/>
</dbReference>
<comment type="similarity">
    <text evidence="5 15">Belongs to the cytochrome P450 family.</text>
</comment>
<evidence type="ECO:0000256" key="6">
    <source>
        <dbReference type="ARBA" id="ARBA00022617"/>
    </source>
</evidence>
<dbReference type="GO" id="GO:0016705">
    <property type="term" value="F:oxidoreductase activity, acting on paired donors, with incorporation or reduction of molecular oxygen"/>
    <property type="evidence" value="ECO:0007669"/>
    <property type="project" value="InterPro"/>
</dbReference>
<dbReference type="Pfam" id="PF00067">
    <property type="entry name" value="p450"/>
    <property type="match status" value="1"/>
</dbReference>
<comment type="cofactor">
    <cofactor evidence="1 14">
        <name>heme</name>
        <dbReference type="ChEBI" id="CHEBI:30413"/>
    </cofactor>
</comment>
<keyword evidence="8" id="KW-0256">Endoplasmic reticulum</keyword>
<dbReference type="PANTHER" id="PTHR24292:SF84">
    <property type="entry name" value="CYTOCHROME P450 28A5-RELATED"/>
    <property type="match status" value="1"/>
</dbReference>
<dbReference type="CDD" id="cd11056">
    <property type="entry name" value="CYP6-like"/>
    <property type="match status" value="1"/>
</dbReference>
<sequence>MLQTLVILGAVFTFLLVIWRWNYNFWAKRRIGGPKPTLLLGNFPNYFKRNFIYDLDDIYKQYRGGCPFVGIYAIRTPRAFVTDPEFSKRIMTSNFRQFHNNEVVEMINLKSDPIVGLNPFWMPYEEWKGLRQEIAPAFSNIRVKSQFPIIESSCEKMVNYLKNRTKSHGSSIKVSDISRRYTNENLMNCIFGIEAHAFESENPNSLQFFIDCLSEFEKNNKFFLSGFIFPLFKRLYKYRLLNPKVRKYLEDMLMHGIAFRKESPGSRDDFLAFLMQLQEKKGSSTNEMVAHALTFILDGFETSAIVLDWIFYQLARDRRVQDKLRRIIEEELKNNGGKFTFETLSELPYLDQVINETMRLNPPILFFMKQCNESLEVPFNNGEDVKTFPKGVTAIMSMYPSDFYPERFDDGAIKDYKDKGVFVPFGDGPRICIGMRFAIAQIKAATAEVVRNFNLTLSPGMSRDLKLTKSFFGVPENEISVDFNLVHE</sequence>
<dbReference type="SUPFAM" id="SSF48264">
    <property type="entry name" value="Cytochrome P450"/>
    <property type="match status" value="1"/>
</dbReference>
<evidence type="ECO:0000256" key="11">
    <source>
        <dbReference type="ARBA" id="ARBA00023004"/>
    </source>
</evidence>
<reference evidence="16" key="1">
    <citation type="submission" date="2020-05" db="UniProtKB">
        <authorList>
            <consortium name="EnsemblMetazoa"/>
        </authorList>
    </citation>
    <scope>IDENTIFICATION</scope>
    <source>
        <strain evidence="16">Jacobina</strain>
    </source>
</reference>
<evidence type="ECO:0000256" key="10">
    <source>
        <dbReference type="ARBA" id="ARBA00023002"/>
    </source>
</evidence>
<dbReference type="AlphaFoldDB" id="A0A1B0CWG5"/>
<dbReference type="PROSITE" id="PS00086">
    <property type="entry name" value="CYTOCHROME_P450"/>
    <property type="match status" value="1"/>
</dbReference>
<dbReference type="GO" id="GO:0005789">
    <property type="term" value="C:endoplasmic reticulum membrane"/>
    <property type="evidence" value="ECO:0007669"/>
    <property type="project" value="UniProtKB-SubCell"/>
</dbReference>
<dbReference type="GO" id="GO:0004497">
    <property type="term" value="F:monooxygenase activity"/>
    <property type="evidence" value="ECO:0007669"/>
    <property type="project" value="UniProtKB-KW"/>
</dbReference>
<keyword evidence="9" id="KW-0492">Microsome</keyword>
<dbReference type="PANTHER" id="PTHR24292">
    <property type="entry name" value="CYTOCHROME P450"/>
    <property type="match status" value="1"/>
</dbReference>
<evidence type="ECO:0000256" key="14">
    <source>
        <dbReference type="PIRSR" id="PIRSR602401-1"/>
    </source>
</evidence>
<keyword evidence="17" id="KW-1185">Reference proteome</keyword>
<dbReference type="PRINTS" id="PR00463">
    <property type="entry name" value="EP450I"/>
</dbReference>
<feature type="binding site" description="axial binding residue" evidence="14">
    <location>
        <position position="432"/>
    </location>
    <ligand>
        <name>heme</name>
        <dbReference type="ChEBI" id="CHEBI:30413"/>
    </ligand>
    <ligandPart>
        <name>Fe</name>
        <dbReference type="ChEBI" id="CHEBI:18248"/>
    </ligandPart>
</feature>
<organism evidence="16 17">
    <name type="scientific">Lutzomyia longipalpis</name>
    <name type="common">Sand fly</name>
    <dbReference type="NCBI Taxonomy" id="7200"/>
    <lineage>
        <taxon>Eukaryota</taxon>
        <taxon>Metazoa</taxon>
        <taxon>Ecdysozoa</taxon>
        <taxon>Arthropoda</taxon>
        <taxon>Hexapoda</taxon>
        <taxon>Insecta</taxon>
        <taxon>Pterygota</taxon>
        <taxon>Neoptera</taxon>
        <taxon>Endopterygota</taxon>
        <taxon>Diptera</taxon>
        <taxon>Nematocera</taxon>
        <taxon>Psychodoidea</taxon>
        <taxon>Psychodidae</taxon>
        <taxon>Lutzomyia</taxon>
        <taxon>Lutzomyia</taxon>
    </lineage>
</organism>
<dbReference type="InterPro" id="IPR017972">
    <property type="entry name" value="Cyt_P450_CS"/>
</dbReference>
<evidence type="ECO:0000256" key="1">
    <source>
        <dbReference type="ARBA" id="ARBA00001971"/>
    </source>
</evidence>
<name>A0A1B0CWG5_LUTLO</name>
<keyword evidence="11 14" id="KW-0408">Iron</keyword>
<dbReference type="InterPro" id="IPR002401">
    <property type="entry name" value="Cyt_P450_E_grp-I"/>
</dbReference>
<accession>A0A1B0CWG5</accession>
<dbReference type="GO" id="GO:0020037">
    <property type="term" value="F:heme binding"/>
    <property type="evidence" value="ECO:0007669"/>
    <property type="project" value="InterPro"/>
</dbReference>
<evidence type="ECO:0000256" key="3">
    <source>
        <dbReference type="ARBA" id="ARBA00004174"/>
    </source>
</evidence>
<dbReference type="Gene3D" id="1.10.630.10">
    <property type="entry name" value="Cytochrome P450"/>
    <property type="match status" value="1"/>
</dbReference>
<keyword evidence="6 14" id="KW-0349">Heme</keyword>
<keyword evidence="13" id="KW-0472">Membrane</keyword>
<comment type="function">
    <text evidence="2">May be involved in the metabolism of insect hormones and in the breakdown of synthetic insecticides.</text>
</comment>
<evidence type="ECO:0000256" key="9">
    <source>
        <dbReference type="ARBA" id="ARBA00022848"/>
    </source>
</evidence>
<dbReference type="VEuPathDB" id="VectorBase:LLOJ009349"/>
<dbReference type="Proteomes" id="UP000092461">
    <property type="component" value="Unassembled WGS sequence"/>
</dbReference>
<evidence type="ECO:0008006" key="18">
    <source>
        <dbReference type="Google" id="ProtNLM"/>
    </source>
</evidence>
<dbReference type="VEuPathDB" id="VectorBase:LLONM1_011362"/>
<evidence type="ECO:0000256" key="7">
    <source>
        <dbReference type="ARBA" id="ARBA00022723"/>
    </source>
</evidence>
<dbReference type="InterPro" id="IPR050476">
    <property type="entry name" value="Insect_CytP450_Detox"/>
</dbReference>
<evidence type="ECO:0000256" key="5">
    <source>
        <dbReference type="ARBA" id="ARBA00010617"/>
    </source>
</evidence>
<evidence type="ECO:0000313" key="17">
    <source>
        <dbReference type="Proteomes" id="UP000092461"/>
    </source>
</evidence>
<evidence type="ECO:0000256" key="12">
    <source>
        <dbReference type="ARBA" id="ARBA00023033"/>
    </source>
</evidence>
<evidence type="ECO:0000256" key="4">
    <source>
        <dbReference type="ARBA" id="ARBA00004406"/>
    </source>
</evidence>
<dbReference type="InterPro" id="IPR001128">
    <property type="entry name" value="Cyt_P450"/>
</dbReference>
<evidence type="ECO:0000256" key="15">
    <source>
        <dbReference type="RuleBase" id="RU000461"/>
    </source>
</evidence>
<evidence type="ECO:0000256" key="2">
    <source>
        <dbReference type="ARBA" id="ARBA00003690"/>
    </source>
</evidence>
<dbReference type="GO" id="GO:0005506">
    <property type="term" value="F:iron ion binding"/>
    <property type="evidence" value="ECO:0007669"/>
    <property type="project" value="InterPro"/>
</dbReference>
<dbReference type="EMBL" id="AJWK01032393">
    <property type="status" value="NOT_ANNOTATED_CDS"/>
    <property type="molecule type" value="Genomic_DNA"/>
</dbReference>